<dbReference type="Proteomes" id="UP001432180">
    <property type="component" value="Chromosome"/>
</dbReference>
<dbReference type="EMBL" id="CP121472">
    <property type="protein sequence ID" value="WPL17652.1"/>
    <property type="molecule type" value="Genomic_DNA"/>
</dbReference>
<accession>A0ABZ0SC24</accession>
<feature type="coiled-coil region" evidence="1">
    <location>
        <begin position="78"/>
        <end position="105"/>
    </location>
</feature>
<evidence type="ECO:0000256" key="1">
    <source>
        <dbReference type="SAM" id="Coils"/>
    </source>
</evidence>
<keyword evidence="1" id="KW-0175">Coiled coil</keyword>
<organism evidence="2 3">
    <name type="scientific">Thiorhodovibrio winogradskyi</name>
    <dbReference type="NCBI Taxonomy" id="77007"/>
    <lineage>
        <taxon>Bacteria</taxon>
        <taxon>Pseudomonadati</taxon>
        <taxon>Pseudomonadota</taxon>
        <taxon>Gammaproteobacteria</taxon>
        <taxon>Chromatiales</taxon>
        <taxon>Chromatiaceae</taxon>
        <taxon>Thiorhodovibrio</taxon>
    </lineage>
</organism>
<sequence length="159" mass="17602">MKPGGILIWATFQWPFGWPEGYLNLQLQLEQTTGALRVHQLQIGPWSLPQLQRIANSWAKAYESFRAEEIATATGRTTNELQAEQDRLIARIESARADLAEFAERNDIVSLERDENRALAALTGLHNSLAKARERVVDAQANLEAVDAAIALGANVVPD</sequence>
<protein>
    <submittedName>
        <fullName evidence="2">Uncharacterized protein</fullName>
    </submittedName>
</protein>
<keyword evidence="3" id="KW-1185">Reference proteome</keyword>
<gene>
    <name evidence="2" type="ORF">Thiowin_02685</name>
</gene>
<reference evidence="2 3" key="1">
    <citation type="journal article" date="2023" name="Microorganisms">
        <title>Thiorhodovibrio frisius and Trv. litoralis spp. nov., Two Novel Members from a Clade of Fastidious Purple Sulfur Bacteria That Exhibit Unique Red-Shifted Light-Harvesting Capabilities.</title>
        <authorList>
            <person name="Methner A."/>
            <person name="Kuzyk S.B."/>
            <person name="Petersen J."/>
            <person name="Bauer S."/>
            <person name="Brinkmann H."/>
            <person name="Sichau K."/>
            <person name="Wanner G."/>
            <person name="Wolf J."/>
            <person name="Neumann-Schaal M."/>
            <person name="Henke P."/>
            <person name="Tank M."/>
            <person name="Sproer C."/>
            <person name="Bunk B."/>
            <person name="Overmann J."/>
        </authorList>
    </citation>
    <scope>NUCLEOTIDE SEQUENCE [LARGE SCALE GENOMIC DNA]</scope>
    <source>
        <strain evidence="2 3">DSM 6702</strain>
    </source>
</reference>
<proteinExistence type="predicted"/>
<evidence type="ECO:0000313" key="2">
    <source>
        <dbReference type="EMBL" id="WPL17652.1"/>
    </source>
</evidence>
<name>A0ABZ0SC24_9GAMM</name>
<evidence type="ECO:0000313" key="3">
    <source>
        <dbReference type="Proteomes" id="UP001432180"/>
    </source>
</evidence>